<keyword evidence="2" id="KW-1185">Reference proteome</keyword>
<evidence type="ECO:0000313" key="1">
    <source>
        <dbReference type="EMBL" id="ORZ30033.1"/>
    </source>
</evidence>
<sequence>MTRSESQRWSKIGGIHVKSRRQVRFPSENNPSDCWLKKRVAHARTDKCNTEGIGRVRKRLRRV</sequence>
<dbReference type="Proteomes" id="UP000193411">
    <property type="component" value="Unassembled WGS sequence"/>
</dbReference>
<dbReference type="EMBL" id="MCFL01000107">
    <property type="protein sequence ID" value="ORZ30033.1"/>
    <property type="molecule type" value="Genomic_DNA"/>
</dbReference>
<accession>A0A1Y2H8L2</accession>
<evidence type="ECO:0000313" key="2">
    <source>
        <dbReference type="Proteomes" id="UP000193411"/>
    </source>
</evidence>
<reference evidence="1 2" key="1">
    <citation type="submission" date="2016-07" db="EMBL/GenBank/DDBJ databases">
        <title>Pervasive Adenine N6-methylation of Active Genes in Fungi.</title>
        <authorList>
            <consortium name="DOE Joint Genome Institute"/>
            <person name="Mondo S.J."/>
            <person name="Dannebaum R.O."/>
            <person name="Kuo R.C."/>
            <person name="Labutti K."/>
            <person name="Haridas S."/>
            <person name="Kuo A."/>
            <person name="Salamov A."/>
            <person name="Ahrendt S.R."/>
            <person name="Lipzen A."/>
            <person name="Sullivan W."/>
            <person name="Andreopoulos W.B."/>
            <person name="Clum A."/>
            <person name="Lindquist E."/>
            <person name="Daum C."/>
            <person name="Ramamoorthy G.K."/>
            <person name="Gryganskyi A."/>
            <person name="Culley D."/>
            <person name="Magnuson J.K."/>
            <person name="James T.Y."/>
            <person name="O'Malley M.A."/>
            <person name="Stajich J.E."/>
            <person name="Spatafora J.W."/>
            <person name="Visel A."/>
            <person name="Grigoriev I.V."/>
        </authorList>
    </citation>
    <scope>NUCLEOTIDE SEQUENCE [LARGE SCALE GENOMIC DNA]</scope>
    <source>
        <strain evidence="1 2">PL171</strain>
    </source>
</reference>
<comment type="caution">
    <text evidence="1">The sequence shown here is derived from an EMBL/GenBank/DDBJ whole genome shotgun (WGS) entry which is preliminary data.</text>
</comment>
<protein>
    <submittedName>
        <fullName evidence="1">Uncharacterized protein</fullName>
    </submittedName>
</protein>
<gene>
    <name evidence="1" type="ORF">BCR44DRAFT_1446520</name>
</gene>
<organism evidence="1 2">
    <name type="scientific">Catenaria anguillulae PL171</name>
    <dbReference type="NCBI Taxonomy" id="765915"/>
    <lineage>
        <taxon>Eukaryota</taxon>
        <taxon>Fungi</taxon>
        <taxon>Fungi incertae sedis</taxon>
        <taxon>Blastocladiomycota</taxon>
        <taxon>Blastocladiomycetes</taxon>
        <taxon>Blastocladiales</taxon>
        <taxon>Catenariaceae</taxon>
        <taxon>Catenaria</taxon>
    </lineage>
</organism>
<name>A0A1Y2H8L2_9FUNG</name>
<dbReference type="AlphaFoldDB" id="A0A1Y2H8L2"/>
<proteinExistence type="predicted"/>